<dbReference type="Pfam" id="PF12505">
    <property type="entry name" value="DUF3712"/>
    <property type="match status" value="1"/>
</dbReference>
<dbReference type="InterPro" id="IPR022185">
    <property type="entry name" value="DUF3712"/>
</dbReference>
<keyword evidence="2" id="KW-1185">Reference proteome</keyword>
<proteinExistence type="predicted"/>
<dbReference type="OrthoDB" id="10039566at2759"/>
<dbReference type="GO" id="GO:0000329">
    <property type="term" value="C:fungal-type vacuole membrane"/>
    <property type="evidence" value="ECO:0007669"/>
    <property type="project" value="InterPro"/>
</dbReference>
<reference evidence="1" key="1">
    <citation type="journal article" date="2020" name="Stud. Mycol.">
        <title>101 Dothideomycetes genomes: a test case for predicting lifestyles and emergence of pathogens.</title>
        <authorList>
            <person name="Haridas S."/>
            <person name="Albert R."/>
            <person name="Binder M."/>
            <person name="Bloem J."/>
            <person name="Labutti K."/>
            <person name="Salamov A."/>
            <person name="Andreopoulos B."/>
            <person name="Baker S."/>
            <person name="Barry K."/>
            <person name="Bills G."/>
            <person name="Bluhm B."/>
            <person name="Cannon C."/>
            <person name="Castanera R."/>
            <person name="Culley D."/>
            <person name="Daum C."/>
            <person name="Ezra D."/>
            <person name="Gonzalez J."/>
            <person name="Henrissat B."/>
            <person name="Kuo A."/>
            <person name="Liang C."/>
            <person name="Lipzen A."/>
            <person name="Lutzoni F."/>
            <person name="Magnuson J."/>
            <person name="Mondo S."/>
            <person name="Nolan M."/>
            <person name="Ohm R."/>
            <person name="Pangilinan J."/>
            <person name="Park H.-J."/>
            <person name="Ramirez L."/>
            <person name="Alfaro M."/>
            <person name="Sun H."/>
            <person name="Tritt A."/>
            <person name="Yoshinaga Y."/>
            <person name="Zwiers L.-H."/>
            <person name="Turgeon B."/>
            <person name="Goodwin S."/>
            <person name="Spatafora J."/>
            <person name="Crous P."/>
            <person name="Grigoriev I."/>
        </authorList>
    </citation>
    <scope>NUCLEOTIDE SEQUENCE</scope>
    <source>
        <strain evidence="1">CBS 262.69</strain>
    </source>
</reference>
<dbReference type="EMBL" id="ML996714">
    <property type="protein sequence ID" value="KAF2395557.1"/>
    <property type="molecule type" value="Genomic_DNA"/>
</dbReference>
<protein>
    <submittedName>
        <fullName evidence="1">Uncharacterized protein</fullName>
    </submittedName>
</protein>
<evidence type="ECO:0000313" key="2">
    <source>
        <dbReference type="Proteomes" id="UP000799640"/>
    </source>
</evidence>
<name>A0A6G1HI79_9PEZI</name>
<dbReference type="PANTHER" id="PTHR35895:SF1">
    <property type="entry name" value="LIPID-BINDING SERUM GLYCOPROTEIN C-TERMINAL DOMAIN-CONTAINING PROTEIN"/>
    <property type="match status" value="1"/>
</dbReference>
<evidence type="ECO:0000313" key="1">
    <source>
        <dbReference type="EMBL" id="KAF2395557.1"/>
    </source>
</evidence>
<dbReference type="AlphaFoldDB" id="A0A6G1HI79"/>
<dbReference type="PANTHER" id="PTHR35895">
    <property type="entry name" value="CHROMOSOME 16, WHOLE GENOME SHOTGUN SEQUENCE"/>
    <property type="match status" value="1"/>
</dbReference>
<sequence length="254" mass="27925">MDSIVQYILNQSKLEVTLIKITNAGPNSFTMTIESRVTNTGPIGATQSPMTVDMIGPKGVFGRLNLPEVKTSSKGAQVNIPDQHIDIVDMDAYMAFVSSIQLDEKLTLRLDNGQGTITALFGKKSQVVYRKEVQMLGMNGPRTEIVSTEVTGEKSFKNKLRITNPSPLEIDLGETTFEYVGKDGKVLARQFATLYIPRGESVHDVTGEVVEKGDIAEVRLKGVDVKVESWIKKSIAYFDAPIKLTPELEGLFKA</sequence>
<accession>A0A6G1HI79</accession>
<gene>
    <name evidence="1" type="ORF">EJ06DRAFT_560635</name>
</gene>
<dbReference type="InterPro" id="IPR046368">
    <property type="entry name" value="Tag1"/>
</dbReference>
<dbReference type="Proteomes" id="UP000799640">
    <property type="component" value="Unassembled WGS sequence"/>
</dbReference>
<organism evidence="1 2">
    <name type="scientific">Trichodelitschia bisporula</name>
    <dbReference type="NCBI Taxonomy" id="703511"/>
    <lineage>
        <taxon>Eukaryota</taxon>
        <taxon>Fungi</taxon>
        <taxon>Dikarya</taxon>
        <taxon>Ascomycota</taxon>
        <taxon>Pezizomycotina</taxon>
        <taxon>Dothideomycetes</taxon>
        <taxon>Dothideomycetes incertae sedis</taxon>
        <taxon>Phaeotrichales</taxon>
        <taxon>Phaeotrichaceae</taxon>
        <taxon>Trichodelitschia</taxon>
    </lineage>
</organism>